<gene>
    <name evidence="4" type="primary">SVEP1_7</name>
    <name evidence="5" type="synonym">SVEP1_6</name>
    <name evidence="4" type="ORF">AVEN_108340_1</name>
    <name evidence="5" type="ORF">AVEN_235155_1</name>
</gene>
<dbReference type="InterPro" id="IPR035976">
    <property type="entry name" value="Sushi/SCR/CCP_sf"/>
</dbReference>
<evidence type="ECO:0000313" key="6">
    <source>
        <dbReference type="Proteomes" id="UP000499080"/>
    </source>
</evidence>
<dbReference type="EMBL" id="BGPR01016843">
    <property type="protein sequence ID" value="GBN74311.1"/>
    <property type="molecule type" value="Genomic_DNA"/>
</dbReference>
<dbReference type="PANTHER" id="PTHR24273">
    <property type="entry name" value="FI04643P-RELATED"/>
    <property type="match status" value="1"/>
</dbReference>
<keyword evidence="2" id="KW-1015">Disulfide bond</keyword>
<keyword evidence="6" id="KW-1185">Reference proteome</keyword>
<dbReference type="PANTHER" id="PTHR24273:SF32">
    <property type="entry name" value="HYALIN"/>
    <property type="match status" value="1"/>
</dbReference>
<organism evidence="4 6">
    <name type="scientific">Araneus ventricosus</name>
    <name type="common">Orbweaver spider</name>
    <name type="synonym">Epeira ventricosa</name>
    <dbReference type="NCBI Taxonomy" id="182803"/>
    <lineage>
        <taxon>Eukaryota</taxon>
        <taxon>Metazoa</taxon>
        <taxon>Ecdysozoa</taxon>
        <taxon>Arthropoda</taxon>
        <taxon>Chelicerata</taxon>
        <taxon>Arachnida</taxon>
        <taxon>Araneae</taxon>
        <taxon>Araneomorphae</taxon>
        <taxon>Entelegynae</taxon>
        <taxon>Araneoidea</taxon>
        <taxon>Araneidae</taxon>
        <taxon>Araneus</taxon>
    </lineage>
</organism>
<dbReference type="AlphaFoldDB" id="A0A4Y2RF21"/>
<name>A0A4Y2RF21_ARAVE</name>
<feature type="domain" description="HYR" evidence="3">
    <location>
        <begin position="83"/>
        <end position="164"/>
    </location>
</feature>
<dbReference type="Proteomes" id="UP000499080">
    <property type="component" value="Unassembled WGS sequence"/>
</dbReference>
<accession>A0A4Y2RF21</accession>
<dbReference type="Pfam" id="PF02494">
    <property type="entry name" value="HYR"/>
    <property type="match status" value="2"/>
</dbReference>
<dbReference type="PROSITE" id="PS50825">
    <property type="entry name" value="HYR"/>
    <property type="match status" value="2"/>
</dbReference>
<evidence type="ECO:0000313" key="5">
    <source>
        <dbReference type="EMBL" id="GBN74311.1"/>
    </source>
</evidence>
<dbReference type="SUPFAM" id="SSF57535">
    <property type="entry name" value="Complement control module/SCR domain"/>
    <property type="match status" value="1"/>
</dbReference>
<proteinExistence type="predicted"/>
<dbReference type="EMBL" id="BGPR01016839">
    <property type="protein sequence ID" value="GBN74303.1"/>
    <property type="molecule type" value="Genomic_DNA"/>
</dbReference>
<protein>
    <submittedName>
        <fullName evidence="4">Sushi, von Willebrand factor type A, EGF and pentraxin domain-containing protein 1</fullName>
    </submittedName>
</protein>
<keyword evidence="1" id="KW-0677">Repeat</keyword>
<comment type="caution">
    <text evidence="4">The sequence shown here is derived from an EMBL/GenBank/DDBJ whole genome shotgun (WGS) entry which is preliminary data.</text>
</comment>
<evidence type="ECO:0000256" key="1">
    <source>
        <dbReference type="ARBA" id="ARBA00022737"/>
    </source>
</evidence>
<evidence type="ECO:0000256" key="2">
    <source>
        <dbReference type="ARBA" id="ARBA00023157"/>
    </source>
</evidence>
<sequence length="285" mass="31747">VRPPVITCPPPLVVSADKGSKGTTVHWKIPDPADNSGLRPKIFTYPEFIFPPVYLELGKTNIQYVAVDRAGHKSSCGFQIMVYDDEPPTVVSCPSKIEVTSNDVREAVFWDEPQFEDNSGRPVSIVQTHRSGDVFVPGRHTVTYQAIDYNNNKNTCVFDVIMTRNTCPYYPAPTNGALSCSDWLFGQICQTFCNEKYDFVETPAEWYICNENSVWVTMPVHMPIPWPDCSSRTPPHVPVPTTITAAESVGWTLDPSPCTSAGETLSPRRAYSIATPGPDEFWHLV</sequence>
<dbReference type="Gene3D" id="2.10.70.10">
    <property type="entry name" value="Complement Module, domain 1"/>
    <property type="match status" value="1"/>
</dbReference>
<reference evidence="4 6" key="1">
    <citation type="journal article" date="2019" name="Sci. Rep.">
        <title>Orb-weaving spider Araneus ventricosus genome elucidates the spidroin gene catalogue.</title>
        <authorList>
            <person name="Kono N."/>
            <person name="Nakamura H."/>
            <person name="Ohtoshi R."/>
            <person name="Moran D.A.P."/>
            <person name="Shinohara A."/>
            <person name="Yoshida Y."/>
            <person name="Fujiwara M."/>
            <person name="Mori M."/>
            <person name="Tomita M."/>
            <person name="Arakawa K."/>
        </authorList>
    </citation>
    <scope>NUCLEOTIDE SEQUENCE [LARGE SCALE GENOMIC DNA]</scope>
</reference>
<evidence type="ECO:0000259" key="3">
    <source>
        <dbReference type="PROSITE" id="PS50825"/>
    </source>
</evidence>
<dbReference type="InterPro" id="IPR003410">
    <property type="entry name" value="HYR_dom"/>
</dbReference>
<feature type="non-terminal residue" evidence="4">
    <location>
        <position position="1"/>
    </location>
</feature>
<dbReference type="OrthoDB" id="6515930at2759"/>
<evidence type="ECO:0000313" key="4">
    <source>
        <dbReference type="EMBL" id="GBN74303.1"/>
    </source>
</evidence>
<feature type="domain" description="HYR" evidence="3">
    <location>
        <begin position="1"/>
        <end position="82"/>
    </location>
</feature>